<dbReference type="EMBL" id="MVBN01000001">
    <property type="protein sequence ID" value="OOK83418.1"/>
    <property type="molecule type" value="Genomic_DNA"/>
</dbReference>
<reference evidence="2 3" key="1">
    <citation type="submission" date="2017-02" db="EMBL/GenBank/DDBJ databases">
        <title>Complete genome sequences of Mycobacterium kansasii strains isolated from rhesus macaques.</title>
        <authorList>
            <person name="Panda A."/>
            <person name="Nagaraj S."/>
            <person name="Zhao X."/>
            <person name="Tettelin H."/>
            <person name="Detolla L.J."/>
        </authorList>
    </citation>
    <scope>NUCLEOTIDE SEQUENCE [LARGE SCALE GENOMIC DNA]</scope>
    <source>
        <strain evidence="2 3">11-3469</strain>
    </source>
</reference>
<evidence type="ECO:0000256" key="1">
    <source>
        <dbReference type="SAM" id="MobiDB-lite"/>
    </source>
</evidence>
<feature type="compositionally biased region" description="Gly residues" evidence="1">
    <location>
        <begin position="208"/>
        <end position="221"/>
    </location>
</feature>
<sequence length="496" mass="51350">MGSESEWPRHDPAFTCITAWFRWWLRRWWGSYAELGIRFSIVGIWFSVAAGFGDRAGLGGSLCRSCLAGVGGTPRQLWIEFPIGSGIGYGRYEWNDSLGDPSGATATAHGINPAAGGRAECGRSGDGSGGRRTRIGLDRPTRGFSRCIRRPRRGQRTDRRWWRDDAPPGMTASPLAPYSPPGAGAAGAGSGVPSSPTSPAGGSSTAGAGAGGGSGPTGGGPGAPPMLTGNPGSSGPMSALAGSSSDVNPDLVTAQRILGELAHGSEASKMLVLWAVVVLRSPVGTHIAVANNVGGGAYLPTTVYLPSTVRLAVSDPALPLGWADVWMGCQFPSKIVADYADRLTKVVADASVSALATTEMWTDPPHDFAGDFAAIDHRDALRLVNVAPKLDAAQQHRLAVIDPGLYQRVNGLDRGGNISAWAAATLTRIVFEEAMKPDDTGALLVEQADGQMLEAVSGGPPRRRCGAPTIGRPPSATGAPRCGPTSTPPATTTIRT</sequence>
<dbReference type="STRING" id="1768.B1T50_21445"/>
<organism evidence="2 3">
    <name type="scientific">Mycobacterium kansasii</name>
    <dbReference type="NCBI Taxonomy" id="1768"/>
    <lineage>
        <taxon>Bacteria</taxon>
        <taxon>Bacillati</taxon>
        <taxon>Actinomycetota</taxon>
        <taxon>Actinomycetes</taxon>
        <taxon>Mycobacteriales</taxon>
        <taxon>Mycobacteriaceae</taxon>
        <taxon>Mycobacterium</taxon>
    </lineage>
</organism>
<feature type="region of interest" description="Disordered" evidence="1">
    <location>
        <begin position="456"/>
        <end position="496"/>
    </location>
</feature>
<feature type="compositionally biased region" description="Polar residues" evidence="1">
    <location>
        <begin position="230"/>
        <end position="246"/>
    </location>
</feature>
<gene>
    <name evidence="2" type="ORF">BZL29_0476</name>
</gene>
<proteinExistence type="predicted"/>
<protein>
    <submittedName>
        <fullName evidence="2">Uncharacterized protein</fullName>
    </submittedName>
</protein>
<evidence type="ECO:0000313" key="3">
    <source>
        <dbReference type="Proteomes" id="UP000188532"/>
    </source>
</evidence>
<dbReference type="AlphaFoldDB" id="A0A1V3XWG2"/>
<feature type="region of interest" description="Disordered" evidence="1">
    <location>
        <begin position="111"/>
        <end position="246"/>
    </location>
</feature>
<accession>A0A1V3XWG2</accession>
<feature type="compositionally biased region" description="Low complexity" evidence="1">
    <location>
        <begin position="484"/>
        <end position="496"/>
    </location>
</feature>
<dbReference type="Proteomes" id="UP000188532">
    <property type="component" value="Unassembled WGS sequence"/>
</dbReference>
<feature type="compositionally biased region" description="Basic and acidic residues" evidence="1">
    <location>
        <begin position="155"/>
        <end position="166"/>
    </location>
</feature>
<name>A0A1V3XWG2_MYCKA</name>
<comment type="caution">
    <text evidence="2">The sequence shown here is derived from an EMBL/GenBank/DDBJ whole genome shotgun (WGS) entry which is preliminary data.</text>
</comment>
<feature type="compositionally biased region" description="Low complexity" evidence="1">
    <location>
        <begin position="191"/>
        <end position="207"/>
    </location>
</feature>
<evidence type="ECO:0000313" key="2">
    <source>
        <dbReference type="EMBL" id="OOK83418.1"/>
    </source>
</evidence>